<organism evidence="7 8">
    <name type="scientific">Blomia tropicalis</name>
    <name type="common">Mite</name>
    <dbReference type="NCBI Taxonomy" id="40697"/>
    <lineage>
        <taxon>Eukaryota</taxon>
        <taxon>Metazoa</taxon>
        <taxon>Ecdysozoa</taxon>
        <taxon>Arthropoda</taxon>
        <taxon>Chelicerata</taxon>
        <taxon>Arachnida</taxon>
        <taxon>Acari</taxon>
        <taxon>Acariformes</taxon>
        <taxon>Sarcoptiformes</taxon>
        <taxon>Astigmata</taxon>
        <taxon>Glycyphagoidea</taxon>
        <taxon>Echimyopodidae</taxon>
        <taxon>Blomia</taxon>
    </lineage>
</organism>
<sequence length="568" mass="66863">MSVKARKKRALSYMTRGQALRKLQLTLKDFRRLCILKGIYPVEPKNKKINPTSQTRTYYLRKDIQFLSHEPIIWKFWDMKIFMKRIAKAKGRKDGQSVKRIRENKPFYKLDHIVKERYPTFIDALRDLDDALSMCFLYARFGKSKALPLEIIEMSQRLTLEFMYYVMETKSLRRVFISIKGYYYEANIMGQNIRWVVPHHFVLGRVPDVDFQVMKTFTEFYITLLGFVNYKLYSSNSFYYPPKISQPTKEKLMKDKEVEEESAVVDEEDENDLNIAALNAPLLGQNANQILDERQNIDEFDTEDEGPAKFGSSMLTFQQLQKLQSLFAGFKFFLNREVPREPLCFILRSFSGEVSWDKNLFPGGTYNEDDQSITHQIVDRENVPNKYLNRYYVQPQWVFDSVNARTLLPVQNYFIGVKLPPHLSPFVEEKPGDYVPPEKLALLGLNEVDNNEAESEEEVDNESDDDETLELDSGSENSKKKGKNQSNEEANESIVRKGQVTKINKVQLEENQKNEEKRLRIMMLPKKRKQLYTRIMKSIKYKNKEADRLKRKREDYELEKKKAKKAVK</sequence>
<dbReference type="GO" id="GO:0003723">
    <property type="term" value="F:RNA binding"/>
    <property type="evidence" value="ECO:0007669"/>
    <property type="project" value="TreeGrafter"/>
</dbReference>
<gene>
    <name evidence="7" type="ORF">RDWZM_007821</name>
</gene>
<dbReference type="GO" id="GO:0070545">
    <property type="term" value="C:PeBoW complex"/>
    <property type="evidence" value="ECO:0007669"/>
    <property type="project" value="TreeGrafter"/>
</dbReference>
<dbReference type="AlphaFoldDB" id="A0A9Q0M0H9"/>
<keyword evidence="8" id="KW-1185">Reference proteome</keyword>
<keyword evidence="3 4" id="KW-0539">Nucleus</keyword>
<dbReference type="GO" id="GO:0005654">
    <property type="term" value="C:nucleoplasm"/>
    <property type="evidence" value="ECO:0007669"/>
    <property type="project" value="UniProtKB-SubCell"/>
</dbReference>
<dbReference type="InterPro" id="IPR001357">
    <property type="entry name" value="BRCT_dom"/>
</dbReference>
<dbReference type="Gene3D" id="3.40.50.10190">
    <property type="entry name" value="BRCT domain"/>
    <property type="match status" value="1"/>
</dbReference>
<evidence type="ECO:0000256" key="3">
    <source>
        <dbReference type="ARBA" id="ARBA00023242"/>
    </source>
</evidence>
<accession>A0A9Q0M0H9</accession>
<dbReference type="GO" id="GO:0030687">
    <property type="term" value="C:preribosome, large subunit precursor"/>
    <property type="evidence" value="ECO:0007669"/>
    <property type="project" value="UniProtKB-UniRule"/>
</dbReference>
<dbReference type="PANTHER" id="PTHR12221">
    <property type="entry name" value="PESCADILLO - RELATED"/>
    <property type="match status" value="1"/>
</dbReference>
<proteinExistence type="inferred from homology"/>
<evidence type="ECO:0000256" key="1">
    <source>
        <dbReference type="ARBA" id="ARBA00022517"/>
    </source>
</evidence>
<dbReference type="OMA" id="QKVTWIV"/>
<evidence type="ECO:0000313" key="7">
    <source>
        <dbReference type="EMBL" id="KAJ6216664.1"/>
    </source>
</evidence>
<dbReference type="Proteomes" id="UP001142055">
    <property type="component" value="Chromosome 3"/>
</dbReference>
<dbReference type="Pfam" id="PF06732">
    <property type="entry name" value="Pescadillo_N"/>
    <property type="match status" value="1"/>
</dbReference>
<feature type="region of interest" description="Disordered" evidence="5">
    <location>
        <begin position="451"/>
        <end position="515"/>
    </location>
</feature>
<dbReference type="InterPro" id="IPR036420">
    <property type="entry name" value="BRCT_dom_sf"/>
</dbReference>
<comment type="caution">
    <text evidence="7">The sequence shown here is derived from an EMBL/GenBank/DDBJ whole genome shotgun (WGS) entry which is preliminary data.</text>
</comment>
<dbReference type="InterPro" id="IPR010613">
    <property type="entry name" value="PES"/>
</dbReference>
<feature type="compositionally biased region" description="Basic and acidic residues" evidence="5">
    <location>
        <begin position="544"/>
        <end position="560"/>
    </location>
</feature>
<evidence type="ECO:0000259" key="6">
    <source>
        <dbReference type="PROSITE" id="PS50172"/>
    </source>
</evidence>
<dbReference type="SMART" id="SM00292">
    <property type="entry name" value="BRCT"/>
    <property type="match status" value="1"/>
</dbReference>
<reference evidence="7" key="1">
    <citation type="submission" date="2022-12" db="EMBL/GenBank/DDBJ databases">
        <title>Genome assemblies of Blomia tropicalis.</title>
        <authorList>
            <person name="Cui Y."/>
        </authorList>
    </citation>
    <scope>NUCLEOTIDE SEQUENCE</scope>
    <source>
        <tissue evidence="7">Adult mites</tissue>
    </source>
</reference>
<protein>
    <recommendedName>
        <fullName evidence="4">Pescadillo homolog</fullName>
    </recommendedName>
</protein>
<comment type="similarity">
    <text evidence="4">Belongs to the pescadillo family.</text>
</comment>
<dbReference type="HAMAP" id="MF_03028">
    <property type="entry name" value="Pescadillo"/>
    <property type="match status" value="1"/>
</dbReference>
<keyword evidence="1 4" id="KW-0690">Ribosome biogenesis</keyword>
<evidence type="ECO:0000256" key="2">
    <source>
        <dbReference type="ARBA" id="ARBA00022552"/>
    </source>
</evidence>
<evidence type="ECO:0000256" key="4">
    <source>
        <dbReference type="HAMAP-Rule" id="MF_03028"/>
    </source>
</evidence>
<feature type="domain" description="BRCT" evidence="6">
    <location>
        <begin position="322"/>
        <end position="415"/>
    </location>
</feature>
<dbReference type="GO" id="GO:0000463">
    <property type="term" value="P:maturation of LSU-rRNA from tricistronic rRNA transcript (SSU-rRNA, 5.8S rRNA, LSU-rRNA)"/>
    <property type="evidence" value="ECO:0007669"/>
    <property type="project" value="UniProtKB-UniRule"/>
</dbReference>
<dbReference type="PANTHER" id="PTHR12221:SF6">
    <property type="entry name" value="PESCADILLO HOMOLOG"/>
    <property type="match status" value="1"/>
</dbReference>
<keyword evidence="2 4" id="KW-0698">rRNA processing</keyword>
<comment type="subcellular location">
    <subcellularLocation>
        <location evidence="4">Nucleus</location>
        <location evidence="4">Nucleolus</location>
    </subcellularLocation>
    <subcellularLocation>
        <location evidence="4">Nucleus</location>
        <location evidence="4">Nucleoplasm</location>
    </subcellularLocation>
</comment>
<name>A0A9Q0M0H9_BLOTA</name>
<dbReference type="SUPFAM" id="SSF52113">
    <property type="entry name" value="BRCT domain"/>
    <property type="match status" value="1"/>
</dbReference>
<dbReference type="PROSITE" id="PS50172">
    <property type="entry name" value="BRCT"/>
    <property type="match status" value="1"/>
</dbReference>
<evidence type="ECO:0000313" key="8">
    <source>
        <dbReference type="Proteomes" id="UP001142055"/>
    </source>
</evidence>
<dbReference type="EMBL" id="JAPWDV010000003">
    <property type="protein sequence ID" value="KAJ6216664.1"/>
    <property type="molecule type" value="Genomic_DNA"/>
</dbReference>
<dbReference type="CDD" id="cd17709">
    <property type="entry name" value="BRCT_pescadillo_like"/>
    <property type="match status" value="1"/>
</dbReference>
<dbReference type="GO" id="GO:0043021">
    <property type="term" value="F:ribonucleoprotein complex binding"/>
    <property type="evidence" value="ECO:0007669"/>
    <property type="project" value="UniProtKB-UniRule"/>
</dbReference>
<feature type="region of interest" description="Disordered" evidence="5">
    <location>
        <begin position="544"/>
        <end position="568"/>
    </location>
</feature>
<dbReference type="GO" id="GO:0000466">
    <property type="term" value="P:maturation of 5.8S rRNA from tricistronic rRNA transcript (SSU-rRNA, 5.8S rRNA, LSU-rRNA)"/>
    <property type="evidence" value="ECO:0007669"/>
    <property type="project" value="UniProtKB-UniRule"/>
</dbReference>
<comment type="function">
    <text evidence="4">Required for maturation of ribosomal RNAs and formation of the large ribosomal subunit.</text>
</comment>
<feature type="compositionally biased region" description="Acidic residues" evidence="5">
    <location>
        <begin position="451"/>
        <end position="470"/>
    </location>
</feature>
<dbReference type="FunFam" id="3.40.50.10190:FF:000002">
    <property type="entry name" value="Pescadillo homolog"/>
    <property type="match status" value="1"/>
</dbReference>
<evidence type="ECO:0000256" key="5">
    <source>
        <dbReference type="SAM" id="MobiDB-lite"/>
    </source>
</evidence>